<name>A0A382THH8_9ZZZZ</name>
<dbReference type="EMBL" id="UINC01136285">
    <property type="protein sequence ID" value="SVD20967.1"/>
    <property type="molecule type" value="Genomic_DNA"/>
</dbReference>
<evidence type="ECO:0000313" key="1">
    <source>
        <dbReference type="EMBL" id="SVD20967.1"/>
    </source>
</evidence>
<feature type="non-terminal residue" evidence="1">
    <location>
        <position position="80"/>
    </location>
</feature>
<proteinExistence type="predicted"/>
<sequence length="80" mass="8781">MLVCSFLFLGACNTTSQLTVGLGTESSTKMIVTFQEALEETKAGFSKTWVNVNTNTSGTVTVISTYYRNNRPCREFVATI</sequence>
<reference evidence="1" key="1">
    <citation type="submission" date="2018-05" db="EMBL/GenBank/DDBJ databases">
        <authorList>
            <person name="Lanie J.A."/>
            <person name="Ng W.-L."/>
            <person name="Kazmierczak K.M."/>
            <person name="Andrzejewski T.M."/>
            <person name="Davidsen T.M."/>
            <person name="Wayne K.J."/>
            <person name="Tettelin H."/>
            <person name="Glass J.I."/>
            <person name="Rusch D."/>
            <person name="Podicherti R."/>
            <person name="Tsui H.-C.T."/>
            <person name="Winkler M.E."/>
        </authorList>
    </citation>
    <scope>NUCLEOTIDE SEQUENCE</scope>
</reference>
<accession>A0A382THH8</accession>
<gene>
    <name evidence="1" type="ORF">METZ01_LOCUS373821</name>
</gene>
<dbReference type="AlphaFoldDB" id="A0A382THH8"/>
<protein>
    <submittedName>
        <fullName evidence="1">Uncharacterized protein</fullName>
    </submittedName>
</protein>
<organism evidence="1">
    <name type="scientific">marine metagenome</name>
    <dbReference type="NCBI Taxonomy" id="408172"/>
    <lineage>
        <taxon>unclassified sequences</taxon>
        <taxon>metagenomes</taxon>
        <taxon>ecological metagenomes</taxon>
    </lineage>
</organism>